<gene>
    <name evidence="11" type="ORF">SAMN05421720_103114</name>
</gene>
<evidence type="ECO:0000313" key="11">
    <source>
        <dbReference type="EMBL" id="SDE08118.1"/>
    </source>
</evidence>
<dbReference type="EMBL" id="FNAP01000003">
    <property type="protein sequence ID" value="SDE08118.1"/>
    <property type="molecule type" value="Genomic_DNA"/>
</dbReference>
<evidence type="ECO:0000259" key="10">
    <source>
        <dbReference type="Pfam" id="PF20501"/>
    </source>
</evidence>
<feature type="transmembrane region" description="Helical" evidence="8">
    <location>
        <begin position="156"/>
        <end position="173"/>
    </location>
</feature>
<evidence type="ECO:0000256" key="1">
    <source>
        <dbReference type="ARBA" id="ARBA00004651"/>
    </source>
</evidence>
<evidence type="ECO:0000256" key="5">
    <source>
        <dbReference type="ARBA" id="ARBA00022989"/>
    </source>
</evidence>
<proteinExistence type="predicted"/>
<dbReference type="GO" id="GO:0005886">
    <property type="term" value="C:plasma membrane"/>
    <property type="evidence" value="ECO:0007669"/>
    <property type="project" value="UniProtKB-SubCell"/>
</dbReference>
<evidence type="ECO:0000313" key="12">
    <source>
        <dbReference type="Proteomes" id="UP000199412"/>
    </source>
</evidence>
<feature type="region of interest" description="Disordered" evidence="7">
    <location>
        <begin position="175"/>
        <end position="195"/>
    </location>
</feature>
<dbReference type="OrthoDB" id="2085045at2"/>
<dbReference type="InterPro" id="IPR042106">
    <property type="entry name" value="Nuo/plastoQ_OxRdtase_6_NuoJ"/>
</dbReference>
<evidence type="ECO:0000259" key="9">
    <source>
        <dbReference type="Pfam" id="PF13244"/>
    </source>
</evidence>
<evidence type="ECO:0000256" key="4">
    <source>
        <dbReference type="ARBA" id="ARBA00022692"/>
    </source>
</evidence>
<dbReference type="Gene3D" id="1.20.120.1200">
    <property type="entry name" value="NADH-ubiquinone/plastoquinone oxidoreductase chain 6, subunit NuoJ"/>
    <property type="match status" value="1"/>
</dbReference>
<feature type="transmembrane region" description="Helical" evidence="8">
    <location>
        <begin position="6"/>
        <end position="23"/>
    </location>
</feature>
<organism evidence="11 12">
    <name type="scientific">Rhodospira trueperi</name>
    <dbReference type="NCBI Taxonomy" id="69960"/>
    <lineage>
        <taxon>Bacteria</taxon>
        <taxon>Pseudomonadati</taxon>
        <taxon>Pseudomonadota</taxon>
        <taxon>Alphaproteobacteria</taxon>
        <taxon>Rhodospirillales</taxon>
        <taxon>Rhodospirillaceae</taxon>
        <taxon>Rhodospira</taxon>
    </lineage>
</organism>
<feature type="transmembrane region" description="Helical" evidence="8">
    <location>
        <begin position="87"/>
        <end position="106"/>
    </location>
</feature>
<feature type="domain" description="MrpA C-terminal/MbhD" evidence="9">
    <location>
        <begin position="11"/>
        <end position="75"/>
    </location>
</feature>
<feature type="transmembrane region" description="Helical" evidence="8">
    <location>
        <begin position="28"/>
        <end position="47"/>
    </location>
</feature>
<reference evidence="11 12" key="1">
    <citation type="submission" date="2016-10" db="EMBL/GenBank/DDBJ databases">
        <authorList>
            <person name="de Groot N.N."/>
        </authorList>
    </citation>
    <scope>NUCLEOTIDE SEQUENCE [LARGE SCALE GENOMIC DNA]</scope>
    <source>
        <strain evidence="11 12">ATCC 700224</strain>
    </source>
</reference>
<dbReference type="InterPro" id="IPR050616">
    <property type="entry name" value="CPA3_Na-H_Antiporter_A"/>
</dbReference>
<protein>
    <submittedName>
        <fullName evidence="11">Multicomponent Na+:H+ antiporter subunit B</fullName>
    </submittedName>
</protein>
<comment type="subcellular location">
    <subcellularLocation>
        <location evidence="1">Cell membrane</location>
        <topology evidence="1">Multi-pass membrane protein</topology>
    </subcellularLocation>
</comment>
<keyword evidence="12" id="KW-1185">Reference proteome</keyword>
<dbReference type="NCBIfam" id="NF009159">
    <property type="entry name" value="PRK12504.1"/>
    <property type="match status" value="1"/>
</dbReference>
<evidence type="ECO:0000256" key="8">
    <source>
        <dbReference type="SAM" id="Phobius"/>
    </source>
</evidence>
<evidence type="ECO:0000256" key="7">
    <source>
        <dbReference type="SAM" id="MobiDB-lite"/>
    </source>
</evidence>
<dbReference type="Pfam" id="PF13244">
    <property type="entry name" value="MbhD"/>
    <property type="match status" value="1"/>
</dbReference>
<keyword evidence="5 8" id="KW-1133">Transmembrane helix</keyword>
<keyword evidence="6 8" id="KW-0472">Membrane</keyword>
<feature type="domain" description="MrpA C-terminal/MbhE" evidence="10">
    <location>
        <begin position="115"/>
        <end position="176"/>
    </location>
</feature>
<name>A0A1G6ZZL0_9PROT</name>
<dbReference type="Pfam" id="PF20501">
    <property type="entry name" value="MbhE"/>
    <property type="match status" value="1"/>
</dbReference>
<evidence type="ECO:0000256" key="2">
    <source>
        <dbReference type="ARBA" id="ARBA00022448"/>
    </source>
</evidence>
<dbReference type="InterPro" id="IPR046806">
    <property type="entry name" value="MrpA_C/MbhE"/>
</dbReference>
<sequence length="195" mass="20821">MEQVIDIVLLAFMVVVALAMIHLRNLFAVVMLSGIFSLLSAALFVVMDAVDVAFTEAAVGAGISTVLMLGTLALTAREESPRPRRHALLPLAVVTVTGAALIYGTLDMPHFGDPDAPIHQHVAPRYIVDSPREVGPPNMVTSVLASYRGYDTLGETTVIFTAGMGVMVLLGGLRSRRRKRRDPASPGSDTGETRP</sequence>
<dbReference type="PANTHER" id="PTHR43373">
    <property type="entry name" value="NA(+)/H(+) ANTIPORTER SUBUNIT"/>
    <property type="match status" value="1"/>
</dbReference>
<dbReference type="PANTHER" id="PTHR43373:SF1">
    <property type="entry name" value="NA(+)_H(+) ANTIPORTER SUBUNIT A"/>
    <property type="match status" value="1"/>
</dbReference>
<evidence type="ECO:0000256" key="3">
    <source>
        <dbReference type="ARBA" id="ARBA00022475"/>
    </source>
</evidence>
<keyword evidence="3" id="KW-1003">Cell membrane</keyword>
<dbReference type="Proteomes" id="UP000199412">
    <property type="component" value="Unassembled WGS sequence"/>
</dbReference>
<dbReference type="InterPro" id="IPR025383">
    <property type="entry name" value="MrpA_C/MbhD"/>
</dbReference>
<accession>A0A1G6ZZL0</accession>
<dbReference type="STRING" id="69960.SAMN05421720_103114"/>
<dbReference type="AlphaFoldDB" id="A0A1G6ZZL0"/>
<keyword evidence="2" id="KW-0813">Transport</keyword>
<evidence type="ECO:0000256" key="6">
    <source>
        <dbReference type="ARBA" id="ARBA00023136"/>
    </source>
</evidence>
<keyword evidence="4 8" id="KW-0812">Transmembrane</keyword>
<dbReference type="RefSeq" id="WP_092783583.1">
    <property type="nucleotide sequence ID" value="NZ_FNAP01000003.1"/>
</dbReference>
<feature type="transmembrane region" description="Helical" evidence="8">
    <location>
        <begin position="53"/>
        <end position="75"/>
    </location>
</feature>